<feature type="region of interest" description="Disordered" evidence="6">
    <location>
        <begin position="910"/>
        <end position="943"/>
    </location>
</feature>
<evidence type="ECO:0000256" key="3">
    <source>
        <dbReference type="ARBA" id="ARBA00022598"/>
    </source>
</evidence>
<dbReference type="Pfam" id="PF03133">
    <property type="entry name" value="TTL"/>
    <property type="match status" value="1"/>
</dbReference>
<dbReference type="EMBL" id="JALJOV010000122">
    <property type="protein sequence ID" value="KAK9866944.1"/>
    <property type="molecule type" value="Genomic_DNA"/>
</dbReference>
<evidence type="ECO:0000256" key="2">
    <source>
        <dbReference type="ARBA" id="ARBA00022490"/>
    </source>
</evidence>
<sequence length="943" mass="104629">MEDVSAMGHNKSPAQRNYKYIQDLQHKQREALQAARQQTEEKALLRERLSQVVLSRRTEDLKESLRKSTKGPASALVERAAVRKLRRIESDQDRSHVLELTGQAEHNRLEELAKWRTRQRLPADTKVFVMPDNYPDVRAALLRRGWVENNDVSSGCFNLKWCLRTRAIDKPQLARNQMVNHFRKTSCLTTKNGLAQTVQYSRWHCDIDSHTFYPRCFELCDDLDMAAFAVEFKWTAAESILKRVLVDGGLSAQGVPDMDTLRAAKSVCQRRACFARNLVHEDYCNGSFTPLPRMTAEEWAILEDCSCFKNMQLDGRPSGAHVAPLSPVMKADLEGILRTLRSVNRQLDIDGMGNVWIMKPAGKSRGRGILCLNSLKGIQDRIRKESAADATVKTWVVQKYIERPLVIHNRKFDIRLWVLVTDVNPLTVWLYKDCYLRFCAEDYSLEDIGNVYSHLSNNCIARQSEHFEADDVASGNMWHCQEFASFLDSTQSQVDLWPTHIWPQLQQIVLASLSCALDSLEERRSSHELFGGMIDDLFKVVLDMPKDYPLAPFTAATAIPTLLQLRKDPNVAENEDSPNQQDSPSPADTDMDYPEQQPRSPGETQLESASEADGCSEEQLGSPDEADAQARHRSQAEGGGASPNENESPPSAFPHAAAFPSIGFDTGRWELLHRGKRMAEVSNLQLLSSSLQASGSSKHLARLSIAPGWNQDTRLVSDDKPDSGAGGENGGARFKLQINKGSGAQTPAFVRLKPIDPVQDAGWTANNPGQVVGVRQDLGRRDSTPRRVAKHFSRAGRRVSQDRPATQTSTTQRHLQVLGPSLVLAEQANLVQASASNRLPPLPSRPLLRPLSNDANSGPGQPTAAGSLTSLESHTGPEDAVSAEIASSLLGLKASPSLVQAFLRSRSATYDQERVPSLVDQRLSGAPKSANARPSLRANRATR</sequence>
<evidence type="ECO:0000256" key="5">
    <source>
        <dbReference type="ARBA" id="ARBA00022840"/>
    </source>
</evidence>
<feature type="compositionally biased region" description="Low complexity" evidence="6">
    <location>
        <begin position="648"/>
        <end position="659"/>
    </location>
</feature>
<dbReference type="GO" id="GO:0015630">
    <property type="term" value="C:microtubule cytoskeleton"/>
    <property type="evidence" value="ECO:0007669"/>
    <property type="project" value="TreeGrafter"/>
</dbReference>
<protein>
    <submittedName>
        <fullName evidence="7">Uncharacterized protein</fullName>
    </submittedName>
</protein>
<dbReference type="SUPFAM" id="SSF56059">
    <property type="entry name" value="Glutathione synthetase ATP-binding domain-like"/>
    <property type="match status" value="1"/>
</dbReference>
<dbReference type="PANTHER" id="PTHR45870:SF2">
    <property type="entry name" value="TUBULIN MONOGLYCYLASE TTLL3"/>
    <property type="match status" value="1"/>
</dbReference>
<gene>
    <name evidence="7" type="ORF">WJX84_012310</name>
</gene>
<dbReference type="PROSITE" id="PS51221">
    <property type="entry name" value="TTL"/>
    <property type="match status" value="1"/>
</dbReference>
<dbReference type="GO" id="GO:0070736">
    <property type="term" value="F:protein-glycine ligase activity, initiating"/>
    <property type="evidence" value="ECO:0007669"/>
    <property type="project" value="TreeGrafter"/>
</dbReference>
<keyword evidence="3" id="KW-0436">Ligase</keyword>
<comment type="caution">
    <text evidence="7">The sequence shown here is derived from an EMBL/GenBank/DDBJ whole genome shotgun (WGS) entry which is preliminary data.</text>
</comment>
<dbReference type="GO" id="GO:0005737">
    <property type="term" value="C:cytoplasm"/>
    <property type="evidence" value="ECO:0007669"/>
    <property type="project" value="UniProtKB-SubCell"/>
</dbReference>
<evidence type="ECO:0000313" key="8">
    <source>
        <dbReference type="Proteomes" id="UP001485043"/>
    </source>
</evidence>
<evidence type="ECO:0000256" key="1">
    <source>
        <dbReference type="ARBA" id="ARBA00004496"/>
    </source>
</evidence>
<feature type="compositionally biased region" description="Basic residues" evidence="6">
    <location>
        <begin position="787"/>
        <end position="797"/>
    </location>
</feature>
<dbReference type="AlphaFoldDB" id="A0AAW1TBS9"/>
<dbReference type="PANTHER" id="PTHR45870">
    <property type="entry name" value="TUBULIN MONOGLYCYLASE TTLL3"/>
    <property type="match status" value="1"/>
</dbReference>
<feature type="region of interest" description="Disordered" evidence="6">
    <location>
        <begin position="835"/>
        <end position="877"/>
    </location>
</feature>
<keyword evidence="4" id="KW-0547">Nucleotide-binding</keyword>
<reference evidence="7 8" key="1">
    <citation type="journal article" date="2024" name="Nat. Commun.">
        <title>Phylogenomics reveals the evolutionary origins of lichenization in chlorophyte algae.</title>
        <authorList>
            <person name="Puginier C."/>
            <person name="Libourel C."/>
            <person name="Otte J."/>
            <person name="Skaloud P."/>
            <person name="Haon M."/>
            <person name="Grisel S."/>
            <person name="Petersen M."/>
            <person name="Berrin J.G."/>
            <person name="Delaux P.M."/>
            <person name="Dal Grande F."/>
            <person name="Keller J."/>
        </authorList>
    </citation>
    <scope>NUCLEOTIDE SEQUENCE [LARGE SCALE GENOMIC DNA]</scope>
    <source>
        <strain evidence="7 8">SAG 2523</strain>
    </source>
</reference>
<keyword evidence="2" id="KW-0963">Cytoplasm</keyword>
<evidence type="ECO:0000313" key="7">
    <source>
        <dbReference type="EMBL" id="KAK9866944.1"/>
    </source>
</evidence>
<comment type="subcellular location">
    <subcellularLocation>
        <location evidence="1">Cytoplasm</location>
    </subcellularLocation>
</comment>
<dbReference type="GO" id="GO:0005524">
    <property type="term" value="F:ATP binding"/>
    <property type="evidence" value="ECO:0007669"/>
    <property type="project" value="UniProtKB-KW"/>
</dbReference>
<proteinExistence type="predicted"/>
<dbReference type="InterPro" id="IPR004344">
    <property type="entry name" value="TTL/TTLL_fam"/>
</dbReference>
<dbReference type="Gene3D" id="3.30.470.20">
    <property type="entry name" value="ATP-grasp fold, B domain"/>
    <property type="match status" value="1"/>
</dbReference>
<evidence type="ECO:0000256" key="6">
    <source>
        <dbReference type="SAM" id="MobiDB-lite"/>
    </source>
</evidence>
<feature type="compositionally biased region" description="Polar residues" evidence="6">
    <location>
        <begin position="597"/>
        <end position="608"/>
    </location>
</feature>
<feature type="compositionally biased region" description="Polar residues" evidence="6">
    <location>
        <begin position="803"/>
        <end position="814"/>
    </location>
</feature>
<evidence type="ECO:0000256" key="4">
    <source>
        <dbReference type="ARBA" id="ARBA00022741"/>
    </source>
</evidence>
<keyword evidence="8" id="KW-1185">Reference proteome</keyword>
<feature type="region of interest" description="Disordered" evidence="6">
    <location>
        <begin position="712"/>
        <end position="732"/>
    </location>
</feature>
<feature type="region of interest" description="Disordered" evidence="6">
    <location>
        <begin position="775"/>
        <end position="814"/>
    </location>
</feature>
<feature type="compositionally biased region" description="Polar residues" evidence="6">
    <location>
        <begin position="854"/>
        <end position="873"/>
    </location>
</feature>
<name>A0AAW1TBS9_9CHLO</name>
<dbReference type="Proteomes" id="UP001485043">
    <property type="component" value="Unassembled WGS sequence"/>
</dbReference>
<feature type="compositionally biased region" description="Polar residues" evidence="6">
    <location>
        <begin position="577"/>
        <end position="586"/>
    </location>
</feature>
<dbReference type="InterPro" id="IPR051437">
    <property type="entry name" value="TTLL_monoglycylase"/>
</dbReference>
<feature type="region of interest" description="Disordered" evidence="6">
    <location>
        <begin position="571"/>
        <end position="659"/>
    </location>
</feature>
<accession>A0AAW1TBS9</accession>
<organism evidence="7 8">
    <name type="scientific">Apatococcus fuscideae</name>
    <dbReference type="NCBI Taxonomy" id="2026836"/>
    <lineage>
        <taxon>Eukaryota</taxon>
        <taxon>Viridiplantae</taxon>
        <taxon>Chlorophyta</taxon>
        <taxon>core chlorophytes</taxon>
        <taxon>Trebouxiophyceae</taxon>
        <taxon>Chlorellales</taxon>
        <taxon>Chlorellaceae</taxon>
        <taxon>Apatococcus</taxon>
    </lineage>
</organism>
<keyword evidence="5" id="KW-0067">ATP-binding</keyword>